<evidence type="ECO:0000313" key="2">
    <source>
        <dbReference type="EMBL" id="KAL0010896.1"/>
    </source>
</evidence>
<organism evidence="2 3">
    <name type="scientific">Lithocarpus litseifolius</name>
    <dbReference type="NCBI Taxonomy" id="425828"/>
    <lineage>
        <taxon>Eukaryota</taxon>
        <taxon>Viridiplantae</taxon>
        <taxon>Streptophyta</taxon>
        <taxon>Embryophyta</taxon>
        <taxon>Tracheophyta</taxon>
        <taxon>Spermatophyta</taxon>
        <taxon>Magnoliopsida</taxon>
        <taxon>eudicotyledons</taxon>
        <taxon>Gunneridae</taxon>
        <taxon>Pentapetalae</taxon>
        <taxon>rosids</taxon>
        <taxon>fabids</taxon>
        <taxon>Fagales</taxon>
        <taxon>Fagaceae</taxon>
        <taxon>Lithocarpus</taxon>
    </lineage>
</organism>
<evidence type="ECO:0000313" key="3">
    <source>
        <dbReference type="Proteomes" id="UP001459277"/>
    </source>
</evidence>
<dbReference type="Proteomes" id="UP001459277">
    <property type="component" value="Unassembled WGS sequence"/>
</dbReference>
<dbReference type="InterPro" id="IPR026960">
    <property type="entry name" value="RVT-Znf"/>
</dbReference>
<keyword evidence="3" id="KW-1185">Reference proteome</keyword>
<evidence type="ECO:0000259" key="1">
    <source>
        <dbReference type="Pfam" id="PF13966"/>
    </source>
</evidence>
<dbReference type="AlphaFoldDB" id="A0AAW2DQ94"/>
<proteinExistence type="predicted"/>
<comment type="caution">
    <text evidence="2">The sequence shown here is derived from an EMBL/GenBank/DDBJ whole genome shotgun (WGS) entry which is preliminary data.</text>
</comment>
<protein>
    <recommendedName>
        <fullName evidence="1">Reverse transcriptase zinc-binding domain-containing protein</fullName>
    </recommendedName>
</protein>
<feature type="domain" description="Reverse transcriptase zinc-binding" evidence="1">
    <location>
        <begin position="195"/>
        <end position="288"/>
    </location>
</feature>
<dbReference type="EMBL" id="JAZDWU010000002">
    <property type="protein sequence ID" value="KAL0010896.1"/>
    <property type="molecule type" value="Genomic_DNA"/>
</dbReference>
<accession>A0AAW2DQ94</accession>
<name>A0AAW2DQ94_9ROSI</name>
<dbReference type="Pfam" id="PF13966">
    <property type="entry name" value="zf-RVT"/>
    <property type="match status" value="1"/>
</dbReference>
<reference evidence="2 3" key="1">
    <citation type="submission" date="2024-01" db="EMBL/GenBank/DDBJ databases">
        <title>A telomere-to-telomere, gap-free genome of sweet tea (Lithocarpus litseifolius).</title>
        <authorList>
            <person name="Zhou J."/>
        </authorList>
    </citation>
    <scope>NUCLEOTIDE SEQUENCE [LARGE SCALE GENOMIC DNA]</scope>
    <source>
        <strain evidence="2">Zhou-2022a</strain>
        <tissue evidence="2">Leaf</tissue>
    </source>
</reference>
<gene>
    <name evidence="2" type="ORF">SO802_006004</name>
</gene>
<sequence>MMKDRRGWLITFSGSNEASKLELLRAWETLDSVFSCEGTSSQCTCSQVDECLNTVELKVTPDMQQILSIAFTTEEIKTVVFQMGPTKALEPDARYFPRCHFLDVVVSPNCSFVWMSIMSAMPILRSGSCWRVGSGESIKVLMDKWIPNYPTNRVLHSVHEGEEDWRVSNLVDSELHEWRRVSDVMVWLHNRKGIYSVKSGYHVARKVLRECVECSTGLGQQVWKQLWKVRVPNKMKVFAWRACQEILPTRVNLAKRKIIRINTCCCCQRALETVIHAIWECLVAQDVWAGSSTVMQKCSTNFNDFMQLFEVLMNRLDAAGLEFFLIQAWTVWNQRNTMEHDGQMKDPHWLNRRAAEYLEEYKRRRNIWLLQRQHQADNNGSLLHRICSS</sequence>